<dbReference type="Gene3D" id="2.10.60.10">
    <property type="entry name" value="CD59"/>
    <property type="match status" value="1"/>
</dbReference>
<organism evidence="9 10">
    <name type="scientific">Labeo rohita</name>
    <name type="common">Indian major carp</name>
    <name type="synonym">Cyprinus rohita</name>
    <dbReference type="NCBI Taxonomy" id="84645"/>
    <lineage>
        <taxon>Eukaryota</taxon>
        <taxon>Metazoa</taxon>
        <taxon>Chordata</taxon>
        <taxon>Craniata</taxon>
        <taxon>Vertebrata</taxon>
        <taxon>Euteleostomi</taxon>
        <taxon>Actinopterygii</taxon>
        <taxon>Neopterygii</taxon>
        <taxon>Teleostei</taxon>
        <taxon>Ostariophysi</taxon>
        <taxon>Cypriniformes</taxon>
        <taxon>Cyprinidae</taxon>
        <taxon>Labeoninae</taxon>
        <taxon>Labeonini</taxon>
        <taxon>Labeo</taxon>
    </lineage>
</organism>
<feature type="region of interest" description="Disordered" evidence="7">
    <location>
        <begin position="1"/>
        <end position="68"/>
    </location>
</feature>
<dbReference type="Gene3D" id="1.10.150.50">
    <property type="entry name" value="Transcription Factor, Ets-1"/>
    <property type="match status" value="3"/>
</dbReference>
<evidence type="ECO:0000259" key="8">
    <source>
        <dbReference type="PROSITE" id="PS50105"/>
    </source>
</evidence>
<dbReference type="Pfam" id="PF07647">
    <property type="entry name" value="SAM_2"/>
    <property type="match status" value="1"/>
</dbReference>
<keyword evidence="10" id="KW-1185">Reference proteome</keyword>
<feature type="domain" description="SAM" evidence="8">
    <location>
        <begin position="397"/>
        <end position="429"/>
    </location>
</feature>
<gene>
    <name evidence="9" type="ORF">ROHU_035301</name>
</gene>
<evidence type="ECO:0000256" key="4">
    <source>
        <dbReference type="ARBA" id="ARBA00022553"/>
    </source>
</evidence>
<dbReference type="CDD" id="cd09568">
    <property type="entry name" value="SAM_liprin-alpha1_2_3_4_repeat3"/>
    <property type="match status" value="1"/>
</dbReference>
<dbReference type="CDD" id="cd23597">
    <property type="entry name" value="TFP_LU_ECD_Bncr"/>
    <property type="match status" value="1"/>
</dbReference>
<evidence type="ECO:0000313" key="9">
    <source>
        <dbReference type="EMBL" id="RXN08968.1"/>
    </source>
</evidence>
<evidence type="ECO:0000256" key="6">
    <source>
        <dbReference type="ARBA" id="ARBA00023054"/>
    </source>
</evidence>
<feature type="domain" description="SAM" evidence="8">
    <location>
        <begin position="252"/>
        <end position="318"/>
    </location>
</feature>
<dbReference type="EMBL" id="QBIY01013297">
    <property type="protein sequence ID" value="RXN08968.1"/>
    <property type="molecule type" value="Genomic_DNA"/>
</dbReference>
<dbReference type="InterPro" id="IPR037620">
    <property type="entry name" value="LIP-1_SAM_1"/>
</dbReference>
<dbReference type="AlphaFoldDB" id="A0A498LKM7"/>
<proteinExistence type="evidence at protein level"/>
<dbReference type="SMART" id="SM00454">
    <property type="entry name" value="SAM"/>
    <property type="match status" value="3"/>
</dbReference>
<feature type="compositionally biased region" description="Basic and acidic residues" evidence="7">
    <location>
        <begin position="1"/>
        <end position="18"/>
    </location>
</feature>
<evidence type="ECO:0000256" key="2">
    <source>
        <dbReference type="ARBA" id="ARBA00007026"/>
    </source>
</evidence>
<keyword evidence="11" id="KW-1267">Proteomics identification</keyword>
<dbReference type="FunFam" id="1.10.150.50:FF:000003">
    <property type="entry name" value="liprin-alpha-2 isoform X1"/>
    <property type="match status" value="1"/>
</dbReference>
<dbReference type="InterPro" id="IPR037621">
    <property type="entry name" value="LIP-1_SAM_2"/>
</dbReference>
<dbReference type="GO" id="GO:0005737">
    <property type="term" value="C:cytoplasm"/>
    <property type="evidence" value="ECO:0007669"/>
    <property type="project" value="UniProtKB-SubCell"/>
</dbReference>
<dbReference type="SUPFAM" id="SSF47769">
    <property type="entry name" value="SAM/Pointed domain"/>
    <property type="match status" value="3"/>
</dbReference>
<dbReference type="InterPro" id="IPR037622">
    <property type="entry name" value="LIP-1_SAM_3"/>
</dbReference>
<dbReference type="CDD" id="cd09562">
    <property type="entry name" value="SAM_liprin-alpha1_2_3_4_repeat1"/>
    <property type="match status" value="1"/>
</dbReference>
<dbReference type="PROSITE" id="PS50105">
    <property type="entry name" value="SAM_DOMAIN"/>
    <property type="match status" value="3"/>
</dbReference>
<keyword evidence="6" id="KW-0175">Coiled coil</keyword>
<feature type="domain" description="SAM" evidence="8">
    <location>
        <begin position="344"/>
        <end position="392"/>
    </location>
</feature>
<feature type="region of interest" description="Disordered" evidence="7">
    <location>
        <begin position="116"/>
        <end position="226"/>
    </location>
</feature>
<keyword evidence="3" id="KW-0963">Cytoplasm</keyword>
<dbReference type="InterPro" id="IPR001660">
    <property type="entry name" value="SAM"/>
</dbReference>
<name>A0A498LKM7_LABRO</name>
<feature type="compositionally biased region" description="Low complexity" evidence="7">
    <location>
        <begin position="155"/>
        <end position="168"/>
    </location>
</feature>
<dbReference type="GO" id="GO:0050808">
    <property type="term" value="P:synapse organization"/>
    <property type="evidence" value="ECO:0007669"/>
    <property type="project" value="TreeGrafter"/>
</dbReference>
<evidence type="ECO:0000256" key="5">
    <source>
        <dbReference type="ARBA" id="ARBA00022737"/>
    </source>
</evidence>
<dbReference type="FunFam" id="1.10.150.50:FF:000004">
    <property type="entry name" value="PTPRF interacting protein alpha 1"/>
    <property type="match status" value="1"/>
</dbReference>
<comment type="caution">
    <text evidence="9">The sequence shown here is derived from an EMBL/GenBank/DDBJ whole genome shotgun (WGS) entry which is preliminary data.</text>
</comment>
<comment type="similarity">
    <text evidence="2">Belongs to the liprin family. Liprin-alpha subfamily.</text>
</comment>
<dbReference type="PANTHER" id="PTHR12587:SF15">
    <property type="entry name" value="LIPRIN-ALPHA-1"/>
    <property type="match status" value="1"/>
</dbReference>
<evidence type="ECO:0000256" key="1">
    <source>
        <dbReference type="ARBA" id="ARBA00004496"/>
    </source>
</evidence>
<evidence type="ECO:0007829" key="11">
    <source>
        <dbReference type="PeptideAtlas" id="A0A498LKM7"/>
    </source>
</evidence>
<dbReference type="SUPFAM" id="SSF57302">
    <property type="entry name" value="Snake toxin-like"/>
    <property type="match status" value="1"/>
</dbReference>
<feature type="compositionally biased region" description="Basic and acidic residues" evidence="7">
    <location>
        <begin position="136"/>
        <end position="145"/>
    </location>
</feature>
<keyword evidence="5" id="KW-0677">Repeat</keyword>
<evidence type="ECO:0000256" key="7">
    <source>
        <dbReference type="SAM" id="MobiDB-lite"/>
    </source>
</evidence>
<accession>A0A498LKM7</accession>
<dbReference type="PANTHER" id="PTHR12587">
    <property type="entry name" value="LAR INTERACTING PROTEIN LIP -RELATED PROTEIN"/>
    <property type="match status" value="1"/>
</dbReference>
<feature type="compositionally biased region" description="Low complexity" evidence="7">
    <location>
        <begin position="37"/>
        <end position="56"/>
    </location>
</feature>
<dbReference type="InterPro" id="IPR045860">
    <property type="entry name" value="Snake_toxin-like_sf"/>
</dbReference>
<dbReference type="InterPro" id="IPR029515">
    <property type="entry name" value="Liprin"/>
</dbReference>
<dbReference type="CDD" id="cd09565">
    <property type="entry name" value="SAM_liprin-alpha1_2_3_4_repeat2"/>
    <property type="match status" value="1"/>
</dbReference>
<sequence length="716" mass="78958">MIQEEKESTAMRAEEIESRVGSGDDLGSRFRSMTSLPPSFHSSSHAESSPPGSGHSTPRRPSRSPSRELDRMGVMTLHYRSEPCVLRGVAYSSSLLTCAPVFVQCAQDDKATIRCETSPPSTPSSMRLHKGALHTASHEDIRDVRGTGLQDGAGSNPSSSNSSQDSLNKGAKKKSIKSSIGRLFAKKEKGRPSPVGKESPGPALAGTPDGGSTQDGMTLGKLGGPAEKNRKLQKKHELLEEACRQGLPFAQWDGPTVVVWLELWVGMPAWYVAACRANVKSGAIMSALSDTEIQREIGISNPLHRLKLRLAIQEIMSLTSPSAPPTSRTTLAYGDMNHEWIGNDWLPSLGLPQYRSYFMESLVDARMLDHLTKKDLRSQLKMVDSFHREHLIYVLVWTNERVVSWVQAIGLKEYAGNLLESGVHGALIALDESFDHNALALLLQIPTQCTQARALLENEYGCLLATGTERRLEEDDDKNFRRAPSWRKKFRPKDVRGLSVSSADTLPPSFRETRVFSVWIQPQSEPTPADLTQVKQKQTSPHQAGVSENEHWFGFSCYRPVIPSELCPTSRNFRFDASMSSLMQTVLAISLVSVFELLYAGRSGAVLQCHYCPLQAAGRRCNITTECRAHERCSSGWRRYGGVYLLAVQGCASTELCGSNQTLSYKGFEYKITYTCCCRDLCNKAASSENNLKQLLRITISPADNITADPLSCPND</sequence>
<comment type="subcellular location">
    <subcellularLocation>
        <location evidence="1">Cytoplasm</location>
    </subcellularLocation>
</comment>
<evidence type="ECO:0000256" key="3">
    <source>
        <dbReference type="ARBA" id="ARBA00022490"/>
    </source>
</evidence>
<dbReference type="InterPro" id="IPR013761">
    <property type="entry name" value="SAM/pointed_sf"/>
</dbReference>
<dbReference type="GO" id="GO:0048786">
    <property type="term" value="C:presynaptic active zone"/>
    <property type="evidence" value="ECO:0007669"/>
    <property type="project" value="TreeGrafter"/>
</dbReference>
<dbReference type="Pfam" id="PF00536">
    <property type="entry name" value="SAM_1"/>
    <property type="match status" value="2"/>
</dbReference>
<dbReference type="STRING" id="84645.A0A498LKM7"/>
<reference evidence="9 10" key="1">
    <citation type="submission" date="2018-03" db="EMBL/GenBank/DDBJ databases">
        <title>Draft genome sequence of Rohu Carp (Labeo rohita).</title>
        <authorList>
            <person name="Das P."/>
            <person name="Kushwaha B."/>
            <person name="Joshi C.G."/>
            <person name="Kumar D."/>
            <person name="Nagpure N.S."/>
            <person name="Sahoo L."/>
            <person name="Das S.P."/>
            <person name="Bit A."/>
            <person name="Patnaik S."/>
            <person name="Meher P.K."/>
            <person name="Jayasankar P."/>
            <person name="Koringa P.G."/>
            <person name="Patel N.V."/>
            <person name="Hinsu A.T."/>
            <person name="Kumar R."/>
            <person name="Pandey M."/>
            <person name="Agarwal S."/>
            <person name="Srivastava S."/>
            <person name="Singh M."/>
            <person name="Iquebal M.A."/>
            <person name="Jaiswal S."/>
            <person name="Angadi U.B."/>
            <person name="Kumar N."/>
            <person name="Raza M."/>
            <person name="Shah T.M."/>
            <person name="Rai A."/>
            <person name="Jena J.K."/>
        </authorList>
    </citation>
    <scope>NUCLEOTIDE SEQUENCE [LARGE SCALE GENOMIC DNA]</scope>
    <source>
        <strain evidence="9">DASCIFA01</strain>
        <tissue evidence="9">Testis</tissue>
    </source>
</reference>
<keyword evidence="4" id="KW-0597">Phosphoprotein</keyword>
<protein>
    <submittedName>
        <fullName evidence="9">Liprin-alpha-1-like isoform X1</fullName>
    </submittedName>
</protein>
<evidence type="ECO:0000313" key="10">
    <source>
        <dbReference type="Proteomes" id="UP000290572"/>
    </source>
</evidence>
<dbReference type="Proteomes" id="UP000290572">
    <property type="component" value="Unassembled WGS sequence"/>
</dbReference>